<reference evidence="1 2" key="1">
    <citation type="submission" date="2018-10" db="EMBL/GenBank/DDBJ databases">
        <title>The genome of Lysobacter enzymogenes OH11.</title>
        <authorList>
            <person name="Liu F."/>
            <person name="Zhao Y."/>
            <person name="Qian G."/>
            <person name="Chen Y."/>
            <person name="Xu H."/>
        </authorList>
    </citation>
    <scope>NUCLEOTIDE SEQUENCE [LARGE SCALE GENOMIC DNA]</scope>
    <source>
        <strain evidence="1 2">OH11</strain>
    </source>
</reference>
<dbReference type="Pfam" id="PF13557">
    <property type="entry name" value="Phenol_MetA_deg"/>
    <property type="match status" value="1"/>
</dbReference>
<sequence>MPCGCGNAAPSSTTTSARPWNACESKRFAARAPARARTVPCGPDSAVPIVGEGKTMSNLNHRRRVRRAALALALASAWPGGAAWAMSAPDPGDIQPAPPGVDVLLLYGQHLRGDRVYAGGERAFDGLDFRADVLTARYVHFFALAGQTTTFEVISMGNRQRDAFDRDGLSGMGNLVVGTSWWPRADESRGRYVTWAAYLSLPTSPRAGEGLITGEDRYTLELQGGYMTRLAERWTLEVMGQAEFYTRDDSSRVRRDPMYRATAHLSYNPTDKTRFALSARQSFGAAERLHGERLLGSKNDTNLTLTWAQQVNERVQVQLQYTRDLSVREGPRIDGVQARLALAF</sequence>
<protein>
    <submittedName>
        <fullName evidence="1">Transporter</fullName>
    </submittedName>
</protein>
<dbReference type="AlphaFoldDB" id="A0A3N2RED1"/>
<gene>
    <name evidence="1" type="ORF">D9T17_16495</name>
</gene>
<evidence type="ECO:0000313" key="1">
    <source>
        <dbReference type="EMBL" id="ROU05779.1"/>
    </source>
</evidence>
<name>A0A3N2RED1_LYSEN</name>
<dbReference type="InterPro" id="IPR025737">
    <property type="entry name" value="FApF"/>
</dbReference>
<accession>A0A3N2RED1</accession>
<dbReference type="Proteomes" id="UP000275910">
    <property type="component" value="Unassembled WGS sequence"/>
</dbReference>
<proteinExistence type="predicted"/>
<comment type="caution">
    <text evidence="1">The sequence shown here is derived from an EMBL/GenBank/DDBJ whole genome shotgun (WGS) entry which is preliminary data.</text>
</comment>
<dbReference type="EMBL" id="RCTY01000041">
    <property type="protein sequence ID" value="ROU05779.1"/>
    <property type="molecule type" value="Genomic_DNA"/>
</dbReference>
<organism evidence="1 2">
    <name type="scientific">Lysobacter enzymogenes</name>
    <dbReference type="NCBI Taxonomy" id="69"/>
    <lineage>
        <taxon>Bacteria</taxon>
        <taxon>Pseudomonadati</taxon>
        <taxon>Pseudomonadota</taxon>
        <taxon>Gammaproteobacteria</taxon>
        <taxon>Lysobacterales</taxon>
        <taxon>Lysobacteraceae</taxon>
        <taxon>Lysobacter</taxon>
    </lineage>
</organism>
<evidence type="ECO:0000313" key="2">
    <source>
        <dbReference type="Proteomes" id="UP000275910"/>
    </source>
</evidence>